<comment type="similarity">
    <text evidence="1">Belongs to the sulfatase family.</text>
</comment>
<dbReference type="CDD" id="cd16025">
    <property type="entry name" value="PAS_like"/>
    <property type="match status" value="1"/>
</dbReference>
<dbReference type="OrthoDB" id="9783154at2"/>
<evidence type="ECO:0000256" key="2">
    <source>
        <dbReference type="ARBA" id="ARBA00022801"/>
    </source>
</evidence>
<gene>
    <name evidence="4" type="primary">atsA_60</name>
    <name evidence="4" type="ORF">Poly59_33610</name>
</gene>
<protein>
    <submittedName>
        <fullName evidence="4">Arylsulfatase</fullName>
        <ecNumber evidence="4">3.1.6.1</ecNumber>
    </submittedName>
</protein>
<dbReference type="InterPro" id="IPR017850">
    <property type="entry name" value="Alkaline_phosphatase_core_sf"/>
</dbReference>
<accession>A0A5C6EVS9</accession>
<dbReference type="Gene3D" id="3.40.720.10">
    <property type="entry name" value="Alkaline Phosphatase, subunit A"/>
    <property type="match status" value="1"/>
</dbReference>
<dbReference type="PANTHER" id="PTHR42693">
    <property type="entry name" value="ARYLSULFATASE FAMILY MEMBER"/>
    <property type="match status" value="1"/>
</dbReference>
<evidence type="ECO:0000313" key="4">
    <source>
        <dbReference type="EMBL" id="TWU51766.1"/>
    </source>
</evidence>
<dbReference type="InterPro" id="IPR000917">
    <property type="entry name" value="Sulfatase_N"/>
</dbReference>
<evidence type="ECO:0000259" key="3">
    <source>
        <dbReference type="Pfam" id="PF00884"/>
    </source>
</evidence>
<name>A0A5C6EVS9_9BACT</name>
<dbReference type="EMBL" id="SJPX01000003">
    <property type="protein sequence ID" value="TWU51766.1"/>
    <property type="molecule type" value="Genomic_DNA"/>
</dbReference>
<dbReference type="GO" id="GO:0004065">
    <property type="term" value="F:arylsulfatase activity"/>
    <property type="evidence" value="ECO:0007669"/>
    <property type="project" value="UniProtKB-EC"/>
</dbReference>
<dbReference type="PANTHER" id="PTHR42693:SF53">
    <property type="entry name" value="ENDO-4-O-SULFATASE"/>
    <property type="match status" value="1"/>
</dbReference>
<dbReference type="InterPro" id="IPR050738">
    <property type="entry name" value="Sulfatase"/>
</dbReference>
<organism evidence="4 5">
    <name type="scientific">Rubripirellula reticaptiva</name>
    <dbReference type="NCBI Taxonomy" id="2528013"/>
    <lineage>
        <taxon>Bacteria</taxon>
        <taxon>Pseudomonadati</taxon>
        <taxon>Planctomycetota</taxon>
        <taxon>Planctomycetia</taxon>
        <taxon>Pirellulales</taxon>
        <taxon>Pirellulaceae</taxon>
        <taxon>Rubripirellula</taxon>
    </lineage>
</organism>
<dbReference type="AlphaFoldDB" id="A0A5C6EVS9"/>
<reference evidence="4 5" key="1">
    <citation type="submission" date="2019-02" db="EMBL/GenBank/DDBJ databases">
        <title>Deep-cultivation of Planctomycetes and their phenomic and genomic characterization uncovers novel biology.</title>
        <authorList>
            <person name="Wiegand S."/>
            <person name="Jogler M."/>
            <person name="Boedeker C."/>
            <person name="Pinto D."/>
            <person name="Vollmers J."/>
            <person name="Rivas-Marin E."/>
            <person name="Kohn T."/>
            <person name="Peeters S.H."/>
            <person name="Heuer A."/>
            <person name="Rast P."/>
            <person name="Oberbeckmann S."/>
            <person name="Bunk B."/>
            <person name="Jeske O."/>
            <person name="Meyerdierks A."/>
            <person name="Storesund J.E."/>
            <person name="Kallscheuer N."/>
            <person name="Luecker S."/>
            <person name="Lage O.M."/>
            <person name="Pohl T."/>
            <person name="Merkel B.J."/>
            <person name="Hornburger P."/>
            <person name="Mueller R.-W."/>
            <person name="Bruemmer F."/>
            <person name="Labrenz M."/>
            <person name="Spormann A.M."/>
            <person name="Op Den Camp H."/>
            <person name="Overmann J."/>
            <person name="Amann R."/>
            <person name="Jetten M.S.M."/>
            <person name="Mascher T."/>
            <person name="Medema M.H."/>
            <person name="Devos D.P."/>
            <person name="Kaster A.-K."/>
            <person name="Ovreas L."/>
            <person name="Rohde M."/>
            <person name="Galperin M.Y."/>
            <person name="Jogler C."/>
        </authorList>
    </citation>
    <scope>NUCLEOTIDE SEQUENCE [LARGE SCALE GENOMIC DNA]</scope>
    <source>
        <strain evidence="4 5">Poly59</strain>
    </source>
</reference>
<keyword evidence="5" id="KW-1185">Reference proteome</keyword>
<proteinExistence type="inferred from homology"/>
<feature type="domain" description="Sulfatase N-terminal" evidence="3">
    <location>
        <begin position="27"/>
        <end position="443"/>
    </location>
</feature>
<comment type="caution">
    <text evidence="4">The sequence shown here is derived from an EMBL/GenBank/DDBJ whole genome shotgun (WGS) entry which is preliminary data.</text>
</comment>
<keyword evidence="2 4" id="KW-0378">Hydrolase</keyword>
<dbReference type="RefSeq" id="WP_146535050.1">
    <property type="nucleotide sequence ID" value="NZ_SJPX01000003.1"/>
</dbReference>
<sequence>MMSLAQVTRLILFVLLQAGSLSYAERPNIVVILADDLGYSDLGCYGGEISTPNIDALANAGVRMTQVYNSARCCPSRASLMTGLYPTQAGIGDFTTSQPSPDRGPGYQGRLRDDCATIAEVLKPAGYNCYYVGKWHMHHETGPIKRGFDEFYGYTFDHSHDQYDAEYYERLPADRVKEIDASADDFYATDVFNDYAIEFIKQGQKSEKPWLLFLGHSSPHFPVQAPAERADKYDEVYRRGWDILREERFERMQKLGLVDGDHWKLSPRSIVPVDKSAIANGFSGEPNPAWDSLEEDRQLDLARRMAIFAAMVEGVDNGVGQLVSHLKSTGDLDNTLILFLSDNGACYEWGPFGFDGQSRRGETTLRTGDKIREIGQRGTHQSYGSVWANLGNTPFRLYKHFTHEGGISTPFIAHWPKGIGKPNKWVRDPAHLMDILPTLIDAAEATYPQELKGNRITPLEGKSLLPAFMGESLPDRTIGFDHQAAHAIRQGDWKAVYAKRMPHELKWELYNLAEDRCEMNDLAEKDPERVKKMTADWDAWARRVGVIWKPQDNVRSLKTDSPQIANRMLRLEQTVESQSPNGVALAHGGNQHGYALHFINGKPAFDIRINGKVKRLLAEDPVSGTITLTATLSTDTMTLSVDGGDSISQPSHGLIPVQPIDDLSIGLDERTSAGDYKSPNPFNGVVLRHALHATNPEQQR</sequence>
<evidence type="ECO:0000313" key="5">
    <source>
        <dbReference type="Proteomes" id="UP000317977"/>
    </source>
</evidence>
<dbReference type="FunFam" id="3.40.720.10:FF:000047">
    <property type="entry name" value="Arylsulfatase"/>
    <property type="match status" value="1"/>
</dbReference>
<dbReference type="Gene3D" id="3.30.1120.10">
    <property type="match status" value="1"/>
</dbReference>
<dbReference type="Proteomes" id="UP000317977">
    <property type="component" value="Unassembled WGS sequence"/>
</dbReference>
<dbReference type="EC" id="3.1.6.1" evidence="4"/>
<dbReference type="Pfam" id="PF00884">
    <property type="entry name" value="Sulfatase"/>
    <property type="match status" value="1"/>
</dbReference>
<evidence type="ECO:0000256" key="1">
    <source>
        <dbReference type="ARBA" id="ARBA00008779"/>
    </source>
</evidence>
<dbReference type="SUPFAM" id="SSF53649">
    <property type="entry name" value="Alkaline phosphatase-like"/>
    <property type="match status" value="1"/>
</dbReference>